<proteinExistence type="predicted"/>
<organism evidence="1 2">
    <name type="scientific">Cordylochernes scorpioides</name>
    <dbReference type="NCBI Taxonomy" id="51811"/>
    <lineage>
        <taxon>Eukaryota</taxon>
        <taxon>Metazoa</taxon>
        <taxon>Ecdysozoa</taxon>
        <taxon>Arthropoda</taxon>
        <taxon>Chelicerata</taxon>
        <taxon>Arachnida</taxon>
        <taxon>Pseudoscorpiones</taxon>
        <taxon>Cheliferoidea</taxon>
        <taxon>Chernetidae</taxon>
        <taxon>Cordylochernes</taxon>
    </lineage>
</organism>
<accession>A0ABY6LDS9</accession>
<protein>
    <submittedName>
        <fullName evidence="1">Uncharacterized protein</fullName>
    </submittedName>
</protein>
<keyword evidence="2" id="KW-1185">Reference proteome</keyword>
<sequence>MEAALVTDYQMAHSPMPYIKVQFAQPSPNSPDLASSDFHLFPHLNQFVSGKHFMSNEEVERTLDEYFNSLPNSFTGINTNIVETLDKVC</sequence>
<dbReference type="InterPro" id="IPR036397">
    <property type="entry name" value="RNaseH_sf"/>
</dbReference>
<dbReference type="EMBL" id="CP092879">
    <property type="protein sequence ID" value="UYV79317.1"/>
    <property type="molecule type" value="Genomic_DNA"/>
</dbReference>
<dbReference type="Gene3D" id="3.30.420.10">
    <property type="entry name" value="Ribonuclease H-like superfamily/Ribonuclease H"/>
    <property type="match status" value="1"/>
</dbReference>
<reference evidence="1 2" key="1">
    <citation type="submission" date="2022-01" db="EMBL/GenBank/DDBJ databases">
        <title>A chromosomal length assembly of Cordylochernes scorpioides.</title>
        <authorList>
            <person name="Zeh D."/>
            <person name="Zeh J."/>
        </authorList>
    </citation>
    <scope>NUCLEOTIDE SEQUENCE [LARGE SCALE GENOMIC DNA]</scope>
    <source>
        <strain evidence="1">IN4F17</strain>
        <tissue evidence="1">Whole Body</tissue>
    </source>
</reference>
<evidence type="ECO:0000313" key="1">
    <source>
        <dbReference type="EMBL" id="UYV79317.1"/>
    </source>
</evidence>
<gene>
    <name evidence="1" type="ORF">LAZ67_17002127</name>
</gene>
<dbReference type="Proteomes" id="UP001235939">
    <property type="component" value="Chromosome 17"/>
</dbReference>
<evidence type="ECO:0000313" key="2">
    <source>
        <dbReference type="Proteomes" id="UP001235939"/>
    </source>
</evidence>
<name>A0ABY6LDS9_9ARAC</name>